<dbReference type="PANTHER" id="PTHR43394:SF1">
    <property type="entry name" value="ATP-BINDING CASSETTE SUB-FAMILY B MEMBER 10, MITOCHONDRIAL"/>
    <property type="match status" value="1"/>
</dbReference>
<keyword evidence="6 8" id="KW-0472">Membrane</keyword>
<dbReference type="Gene3D" id="3.40.50.300">
    <property type="entry name" value="P-loop containing nucleotide triphosphate hydrolases"/>
    <property type="match status" value="1"/>
</dbReference>
<evidence type="ECO:0000256" key="2">
    <source>
        <dbReference type="ARBA" id="ARBA00022692"/>
    </source>
</evidence>
<dbReference type="PROSITE" id="PS00211">
    <property type="entry name" value="ABC_TRANSPORTER_1"/>
    <property type="match status" value="1"/>
</dbReference>
<evidence type="ECO:0000313" key="11">
    <source>
        <dbReference type="EMBL" id="GGJ08886.1"/>
    </source>
</evidence>
<dbReference type="InterPro" id="IPR003439">
    <property type="entry name" value="ABC_transporter-like_ATP-bd"/>
</dbReference>
<evidence type="ECO:0000313" key="12">
    <source>
        <dbReference type="Proteomes" id="UP000661507"/>
    </source>
</evidence>
<sequence>MPGNPPRAHSVASLRLLLPFLRPYLGRALAAVVALFAAAGLTLAVGQGLRQIIDGGFRGGPGALNHAAMVMAAIVASLGFATSARYYLVTWLGERVAADIRRAVFDHLTQLDPRFYETARTGDLMSRLTADVALLQSLIGSAVSMGLRNALTGIGAFAMLVLTSAKLAGLMAVVVPMVVLPMIVFGRRERRLSRAAQERVADLAATAEEAINGMRTVQAFTHEAAERARYGAESERSVQAALRRVLTRTMLILSVILFGFGAITFALWVGGHDVMAGRMTGGDLTAFVFYAVLLASAGATVSELWGEIQRAAAAADRLAEILAVRPIITTPANPVALPVAEGRVTFREVSFRYPSRPETSALDGFSLEVAPGETVALVGPSGAGKTTVLSLLLRFYDPQNGVILLDGVDIARASPEAVRGRIGLVPQDPVIFSATVIDNIRYGRPEATEAEARAAAEAASAAGFIAALPEGFETHLGARGVTLSGGQRQRIAIARAILRDAPVLLLDEATSALDAESERAVQVALARLSKGRTTLVVAHRLATVRAADRIVVMEGGRIVATGTHEALLAEGGLYARLAALQFTDA</sequence>
<dbReference type="SUPFAM" id="SSF52540">
    <property type="entry name" value="P-loop containing nucleoside triphosphate hydrolases"/>
    <property type="match status" value="1"/>
</dbReference>
<dbReference type="InterPro" id="IPR011527">
    <property type="entry name" value="ABC1_TM_dom"/>
</dbReference>
<dbReference type="SMART" id="SM00382">
    <property type="entry name" value="AAA"/>
    <property type="match status" value="1"/>
</dbReference>
<dbReference type="InterPro" id="IPR039421">
    <property type="entry name" value="Type_1_exporter"/>
</dbReference>
<name>A0A917NL35_9PROT</name>
<dbReference type="Pfam" id="PF00664">
    <property type="entry name" value="ABC_membrane"/>
    <property type="match status" value="1"/>
</dbReference>
<feature type="transmembrane region" description="Helical" evidence="8">
    <location>
        <begin position="67"/>
        <end position="88"/>
    </location>
</feature>
<reference evidence="11" key="1">
    <citation type="journal article" date="2014" name="Int. J. Syst. Evol. Microbiol.">
        <title>Complete genome sequence of Corynebacterium casei LMG S-19264T (=DSM 44701T), isolated from a smear-ripened cheese.</title>
        <authorList>
            <consortium name="US DOE Joint Genome Institute (JGI-PGF)"/>
            <person name="Walter F."/>
            <person name="Albersmeier A."/>
            <person name="Kalinowski J."/>
            <person name="Ruckert C."/>
        </authorList>
    </citation>
    <scope>NUCLEOTIDE SEQUENCE</scope>
    <source>
        <strain evidence="11">CGMCC 1.3617</strain>
    </source>
</reference>
<dbReference type="AlphaFoldDB" id="A0A917NL35"/>
<keyword evidence="12" id="KW-1185">Reference proteome</keyword>
<dbReference type="GO" id="GO:0005524">
    <property type="term" value="F:ATP binding"/>
    <property type="evidence" value="ECO:0007669"/>
    <property type="project" value="UniProtKB-KW"/>
</dbReference>
<dbReference type="GO" id="GO:0015421">
    <property type="term" value="F:ABC-type oligopeptide transporter activity"/>
    <property type="evidence" value="ECO:0007669"/>
    <property type="project" value="TreeGrafter"/>
</dbReference>
<dbReference type="InterPro" id="IPR017871">
    <property type="entry name" value="ABC_transporter-like_CS"/>
</dbReference>
<comment type="subcellular location">
    <subcellularLocation>
        <location evidence="1">Cell membrane</location>
        <topology evidence="1">Multi-pass membrane protein</topology>
    </subcellularLocation>
</comment>
<evidence type="ECO:0000256" key="5">
    <source>
        <dbReference type="ARBA" id="ARBA00022989"/>
    </source>
</evidence>
<evidence type="ECO:0000259" key="9">
    <source>
        <dbReference type="PROSITE" id="PS50893"/>
    </source>
</evidence>
<feature type="domain" description="ABC transporter" evidence="9">
    <location>
        <begin position="344"/>
        <end position="580"/>
    </location>
</feature>
<dbReference type="GO" id="GO:0016887">
    <property type="term" value="F:ATP hydrolysis activity"/>
    <property type="evidence" value="ECO:0007669"/>
    <property type="project" value="InterPro"/>
</dbReference>
<comment type="caution">
    <text evidence="11">The sequence shown here is derived from an EMBL/GenBank/DDBJ whole genome shotgun (WGS) entry which is preliminary data.</text>
</comment>
<dbReference type="CDD" id="cd18575">
    <property type="entry name" value="ABC_6TM_bac_exporter_ABCB8_10_like"/>
    <property type="match status" value="1"/>
</dbReference>
<dbReference type="InterPro" id="IPR027417">
    <property type="entry name" value="P-loop_NTPase"/>
</dbReference>
<reference evidence="11" key="2">
    <citation type="submission" date="2020-09" db="EMBL/GenBank/DDBJ databases">
        <authorList>
            <person name="Sun Q."/>
            <person name="Zhou Y."/>
        </authorList>
    </citation>
    <scope>NUCLEOTIDE SEQUENCE</scope>
    <source>
        <strain evidence="11">CGMCC 1.3617</strain>
    </source>
</reference>
<feature type="transmembrane region" description="Helical" evidence="8">
    <location>
        <begin position="154"/>
        <end position="185"/>
    </location>
</feature>
<evidence type="ECO:0000256" key="8">
    <source>
        <dbReference type="SAM" id="Phobius"/>
    </source>
</evidence>
<dbReference type="GO" id="GO:0005886">
    <property type="term" value="C:plasma membrane"/>
    <property type="evidence" value="ECO:0007669"/>
    <property type="project" value="UniProtKB-SubCell"/>
</dbReference>
<keyword evidence="4" id="KW-0067">ATP-binding</keyword>
<feature type="domain" description="ABC transmembrane type-1" evidence="10">
    <location>
        <begin position="29"/>
        <end position="310"/>
    </location>
</feature>
<dbReference type="PROSITE" id="PS50929">
    <property type="entry name" value="ABC_TM1F"/>
    <property type="match status" value="1"/>
</dbReference>
<dbReference type="Pfam" id="PF00005">
    <property type="entry name" value="ABC_tran"/>
    <property type="match status" value="1"/>
</dbReference>
<dbReference type="Gene3D" id="1.20.1560.10">
    <property type="entry name" value="ABC transporter type 1, transmembrane domain"/>
    <property type="match status" value="1"/>
</dbReference>
<feature type="transmembrane region" description="Helical" evidence="8">
    <location>
        <begin position="245"/>
        <end position="267"/>
    </location>
</feature>
<comment type="function">
    <text evidence="7">Part of an ABC transporter complex. Transmembrane domains (TMD) form a pore in the inner membrane and the ATP-binding domain (NBD) is responsible for energy generation.</text>
</comment>
<feature type="transmembrane region" description="Helical" evidence="8">
    <location>
        <begin position="24"/>
        <end position="46"/>
    </location>
</feature>
<dbReference type="NCBIfam" id="TIGR02204">
    <property type="entry name" value="MsbA_rel"/>
    <property type="match status" value="1"/>
</dbReference>
<organism evidence="11 12">
    <name type="scientific">Neoroseomonas lacus</name>
    <dbReference type="NCBI Taxonomy" id="287609"/>
    <lineage>
        <taxon>Bacteria</taxon>
        <taxon>Pseudomonadati</taxon>
        <taxon>Pseudomonadota</taxon>
        <taxon>Alphaproteobacteria</taxon>
        <taxon>Acetobacterales</taxon>
        <taxon>Acetobacteraceae</taxon>
        <taxon>Neoroseomonas</taxon>
    </lineage>
</organism>
<dbReference type="InterPro" id="IPR003593">
    <property type="entry name" value="AAA+_ATPase"/>
</dbReference>
<dbReference type="FunFam" id="3.40.50.300:FF:000218">
    <property type="entry name" value="Multidrug ABC transporter ATP-binding protein"/>
    <property type="match status" value="1"/>
</dbReference>
<protein>
    <submittedName>
        <fullName evidence="11">ABC transporter</fullName>
    </submittedName>
</protein>
<dbReference type="Proteomes" id="UP000661507">
    <property type="component" value="Unassembled WGS sequence"/>
</dbReference>
<evidence type="ECO:0000256" key="4">
    <source>
        <dbReference type="ARBA" id="ARBA00022840"/>
    </source>
</evidence>
<keyword evidence="3" id="KW-0547">Nucleotide-binding</keyword>
<dbReference type="EMBL" id="BMKW01000003">
    <property type="protein sequence ID" value="GGJ08886.1"/>
    <property type="molecule type" value="Genomic_DNA"/>
</dbReference>
<evidence type="ECO:0000256" key="1">
    <source>
        <dbReference type="ARBA" id="ARBA00004651"/>
    </source>
</evidence>
<feature type="transmembrane region" description="Helical" evidence="8">
    <location>
        <begin position="287"/>
        <end position="305"/>
    </location>
</feature>
<accession>A0A917NL35</accession>
<dbReference type="GO" id="GO:0090374">
    <property type="term" value="P:oligopeptide export from mitochondrion"/>
    <property type="evidence" value="ECO:0007669"/>
    <property type="project" value="TreeGrafter"/>
</dbReference>
<dbReference type="InterPro" id="IPR011918">
    <property type="entry name" value="ABC_MsbA_ATP-bd"/>
</dbReference>
<dbReference type="SUPFAM" id="SSF90123">
    <property type="entry name" value="ABC transporter transmembrane region"/>
    <property type="match status" value="1"/>
</dbReference>
<dbReference type="PANTHER" id="PTHR43394">
    <property type="entry name" value="ATP-DEPENDENT PERMEASE MDL1, MITOCHONDRIAL"/>
    <property type="match status" value="1"/>
</dbReference>
<gene>
    <name evidence="11" type="ORF">GCM10011320_14850</name>
</gene>
<dbReference type="InterPro" id="IPR036640">
    <property type="entry name" value="ABC1_TM_sf"/>
</dbReference>
<evidence type="ECO:0000259" key="10">
    <source>
        <dbReference type="PROSITE" id="PS50929"/>
    </source>
</evidence>
<keyword evidence="5 8" id="KW-1133">Transmembrane helix</keyword>
<dbReference type="RefSeq" id="WP_188966310.1">
    <property type="nucleotide sequence ID" value="NZ_BMKW01000003.1"/>
</dbReference>
<evidence type="ECO:0000256" key="7">
    <source>
        <dbReference type="ARBA" id="ARBA00024725"/>
    </source>
</evidence>
<keyword evidence="2 8" id="KW-0812">Transmembrane</keyword>
<proteinExistence type="predicted"/>
<evidence type="ECO:0000256" key="3">
    <source>
        <dbReference type="ARBA" id="ARBA00022741"/>
    </source>
</evidence>
<evidence type="ECO:0000256" key="6">
    <source>
        <dbReference type="ARBA" id="ARBA00023136"/>
    </source>
</evidence>
<dbReference type="PROSITE" id="PS50893">
    <property type="entry name" value="ABC_TRANSPORTER_2"/>
    <property type="match status" value="1"/>
</dbReference>